<keyword evidence="3 9" id="KW-0812">Transmembrane</keyword>
<name>A0A6L2PPI5_COPFO</name>
<dbReference type="OrthoDB" id="6612291at2759"/>
<dbReference type="SUPFAM" id="SSF103473">
    <property type="entry name" value="MFS general substrate transporter"/>
    <property type="match status" value="1"/>
</dbReference>
<dbReference type="PANTHER" id="PTHR48021">
    <property type="match status" value="1"/>
</dbReference>
<keyword evidence="8" id="KW-0813">Transport</keyword>
<evidence type="ECO:0000259" key="10">
    <source>
        <dbReference type="PROSITE" id="PS50850"/>
    </source>
</evidence>
<dbReference type="Pfam" id="PF00083">
    <property type="entry name" value="Sugar_tr"/>
    <property type="match status" value="1"/>
</dbReference>
<keyword evidence="12" id="KW-1185">Reference proteome</keyword>
<comment type="caution">
    <text evidence="11">The sequence shown here is derived from an EMBL/GenBank/DDBJ whole genome shotgun (WGS) entry which is preliminary data.</text>
</comment>
<evidence type="ECO:0000256" key="7">
    <source>
        <dbReference type="ARBA" id="ARBA00024348"/>
    </source>
</evidence>
<dbReference type="AlphaFoldDB" id="A0A6L2PPI5"/>
<dbReference type="PANTHER" id="PTHR48021:SF1">
    <property type="entry name" value="GH07001P-RELATED"/>
    <property type="match status" value="1"/>
</dbReference>
<feature type="transmembrane region" description="Helical" evidence="9">
    <location>
        <begin position="129"/>
        <end position="151"/>
    </location>
</feature>
<dbReference type="GO" id="GO:0005886">
    <property type="term" value="C:plasma membrane"/>
    <property type="evidence" value="ECO:0007669"/>
    <property type="project" value="UniProtKB-SubCell"/>
</dbReference>
<dbReference type="EMBL" id="BLKM01000369">
    <property type="protein sequence ID" value="GFG32478.1"/>
    <property type="molecule type" value="Genomic_DNA"/>
</dbReference>
<feature type="domain" description="Major facilitator superfamily (MFS) profile" evidence="10">
    <location>
        <begin position="30"/>
        <end position="480"/>
    </location>
</feature>
<gene>
    <name evidence="11" type="ORF">Cfor_04315</name>
</gene>
<accession>A0A6L2PPI5</accession>
<dbReference type="CDD" id="cd17358">
    <property type="entry name" value="MFS_GLUT6_8_Class3_like"/>
    <property type="match status" value="1"/>
</dbReference>
<dbReference type="PROSITE" id="PS00217">
    <property type="entry name" value="SUGAR_TRANSPORT_2"/>
    <property type="match status" value="1"/>
</dbReference>
<feature type="transmembrane region" description="Helical" evidence="9">
    <location>
        <begin position="355"/>
        <end position="377"/>
    </location>
</feature>
<evidence type="ECO:0000256" key="5">
    <source>
        <dbReference type="ARBA" id="ARBA00023136"/>
    </source>
</evidence>
<dbReference type="InterPro" id="IPR005829">
    <property type="entry name" value="Sugar_transporter_CS"/>
</dbReference>
<evidence type="ECO:0000313" key="11">
    <source>
        <dbReference type="EMBL" id="GFG32478.1"/>
    </source>
</evidence>
<feature type="transmembrane region" description="Helical" evidence="9">
    <location>
        <begin position="425"/>
        <end position="445"/>
    </location>
</feature>
<organism evidence="11 12">
    <name type="scientific">Coptotermes formosanus</name>
    <name type="common">Formosan subterranean termite</name>
    <dbReference type="NCBI Taxonomy" id="36987"/>
    <lineage>
        <taxon>Eukaryota</taxon>
        <taxon>Metazoa</taxon>
        <taxon>Ecdysozoa</taxon>
        <taxon>Arthropoda</taxon>
        <taxon>Hexapoda</taxon>
        <taxon>Insecta</taxon>
        <taxon>Pterygota</taxon>
        <taxon>Neoptera</taxon>
        <taxon>Polyneoptera</taxon>
        <taxon>Dictyoptera</taxon>
        <taxon>Blattodea</taxon>
        <taxon>Blattoidea</taxon>
        <taxon>Termitoidae</taxon>
        <taxon>Rhinotermitidae</taxon>
        <taxon>Coptotermes</taxon>
    </lineage>
</organism>
<protein>
    <recommendedName>
        <fullName evidence="10">Major facilitator superfamily (MFS) profile domain-containing protein</fullName>
    </recommendedName>
</protein>
<dbReference type="InParanoid" id="A0A6L2PPI5"/>
<evidence type="ECO:0000256" key="6">
    <source>
        <dbReference type="ARBA" id="ARBA00023180"/>
    </source>
</evidence>
<dbReference type="InterPro" id="IPR005828">
    <property type="entry name" value="MFS_sugar_transport-like"/>
</dbReference>
<feature type="transmembrane region" description="Helical" evidence="9">
    <location>
        <begin position="104"/>
        <end position="123"/>
    </location>
</feature>
<sequence>MSMEQLEVSEAEPIRKTDSRWRKTWPQHLAASLAALSAVCAGAVDGWTAAGIPYLEQPYNLTDNATVPGITYDEGSWIGSLSPLGSLVGAIPAGYLASLLGRRLLMLTMAAPMFLGWVMIVFAHNSILVLYAARFILGFTCGIITVASPLYSEEIAEVRIRGAVGVYLDLMFNVGILYVYVVGAILPYMWMSIACTILPVLFAVTFFWIPESPIYLLSKGQTDKAEKSLCWLRGVSVGHSAEIEDELKQMQSFIKGCKVSTSVSRDQTSLPSKVINFFRSIYVTSATMKAMNIIFGLMAFRQLCGMNAVLAYTVEIFQAAGSSLDPHLCTVIVGVIQLVSTCIPSFIVDCAGRRILLIISGAGMGVCLLAMVIRFFLLDQGIEVKYIGWLPLIAVNLYIVACSVGFGPLPWFMMPELLSNEAKSWVSSIAVCLNWALAFLVTKFFPIMMNDMGAEATYGTFFVICLVGTVFIVVFVPETKGKTREEIHRQLSRK</sequence>
<evidence type="ECO:0000256" key="1">
    <source>
        <dbReference type="ARBA" id="ARBA00004651"/>
    </source>
</evidence>
<proteinExistence type="inferred from homology"/>
<feature type="transmembrane region" description="Helical" evidence="9">
    <location>
        <begin position="29"/>
        <end position="55"/>
    </location>
</feature>
<keyword evidence="6" id="KW-0325">Glycoprotein</keyword>
<evidence type="ECO:0000256" key="2">
    <source>
        <dbReference type="ARBA" id="ARBA00022475"/>
    </source>
</evidence>
<dbReference type="NCBIfam" id="TIGR00879">
    <property type="entry name" value="SP"/>
    <property type="match status" value="1"/>
</dbReference>
<keyword evidence="2" id="KW-1003">Cell membrane</keyword>
<keyword evidence="5 9" id="KW-0472">Membrane</keyword>
<dbReference type="InterPro" id="IPR003663">
    <property type="entry name" value="Sugar/inositol_transpt"/>
</dbReference>
<evidence type="ECO:0000256" key="8">
    <source>
        <dbReference type="RuleBase" id="RU003346"/>
    </source>
</evidence>
<comment type="subcellular location">
    <subcellularLocation>
        <location evidence="1">Cell membrane</location>
        <topology evidence="1">Multi-pass membrane protein</topology>
    </subcellularLocation>
</comment>
<dbReference type="FunFam" id="1.20.1250.20:FF:000055">
    <property type="entry name" value="Facilitated trehalose transporter Tret1-2 homolog"/>
    <property type="match status" value="1"/>
</dbReference>
<feature type="transmembrane region" description="Helical" evidence="9">
    <location>
        <begin position="163"/>
        <end position="182"/>
    </location>
</feature>
<feature type="transmembrane region" description="Helical" evidence="9">
    <location>
        <begin position="75"/>
        <end position="97"/>
    </location>
</feature>
<feature type="transmembrane region" description="Helical" evidence="9">
    <location>
        <begin position="457"/>
        <end position="476"/>
    </location>
</feature>
<feature type="transmembrane region" description="Helical" evidence="9">
    <location>
        <begin position="188"/>
        <end position="209"/>
    </location>
</feature>
<dbReference type="InterPro" id="IPR020846">
    <property type="entry name" value="MFS_dom"/>
</dbReference>
<feature type="transmembrane region" description="Helical" evidence="9">
    <location>
        <begin position="389"/>
        <end position="413"/>
    </location>
</feature>
<feature type="transmembrane region" description="Helical" evidence="9">
    <location>
        <begin position="293"/>
        <end position="312"/>
    </location>
</feature>
<dbReference type="InterPro" id="IPR036259">
    <property type="entry name" value="MFS_trans_sf"/>
</dbReference>
<dbReference type="InterPro" id="IPR050549">
    <property type="entry name" value="MFS_Trehalose_Transporter"/>
</dbReference>
<evidence type="ECO:0000256" key="9">
    <source>
        <dbReference type="SAM" id="Phobius"/>
    </source>
</evidence>
<dbReference type="Gene3D" id="1.20.1250.20">
    <property type="entry name" value="MFS general substrate transporter like domains"/>
    <property type="match status" value="1"/>
</dbReference>
<evidence type="ECO:0000313" key="12">
    <source>
        <dbReference type="Proteomes" id="UP000502823"/>
    </source>
</evidence>
<dbReference type="PROSITE" id="PS50850">
    <property type="entry name" value="MFS"/>
    <property type="match status" value="1"/>
</dbReference>
<dbReference type="InterPro" id="IPR044775">
    <property type="entry name" value="MFS_ERD6/Tret1-like"/>
</dbReference>
<dbReference type="PRINTS" id="PR00171">
    <property type="entry name" value="SUGRTRNSPORT"/>
</dbReference>
<feature type="transmembrane region" description="Helical" evidence="9">
    <location>
        <begin position="324"/>
        <end position="348"/>
    </location>
</feature>
<evidence type="ECO:0000256" key="4">
    <source>
        <dbReference type="ARBA" id="ARBA00022989"/>
    </source>
</evidence>
<comment type="similarity">
    <text evidence="7">Belongs to the major facilitator superfamily. Sugar transporter (TC 2.A.1.1) family. Trehalose transporter subfamily.</text>
</comment>
<dbReference type="Proteomes" id="UP000502823">
    <property type="component" value="Unassembled WGS sequence"/>
</dbReference>
<keyword evidence="4 9" id="KW-1133">Transmembrane helix</keyword>
<evidence type="ECO:0000256" key="3">
    <source>
        <dbReference type="ARBA" id="ARBA00022692"/>
    </source>
</evidence>
<dbReference type="GO" id="GO:0051119">
    <property type="term" value="F:sugar transmembrane transporter activity"/>
    <property type="evidence" value="ECO:0007669"/>
    <property type="project" value="InterPro"/>
</dbReference>
<reference evidence="12" key="1">
    <citation type="submission" date="2020-01" db="EMBL/GenBank/DDBJ databases">
        <title>Draft genome sequence of the Termite Coptotermes fromosanus.</title>
        <authorList>
            <person name="Itakura S."/>
            <person name="Yosikawa Y."/>
            <person name="Umezawa K."/>
        </authorList>
    </citation>
    <scope>NUCLEOTIDE SEQUENCE [LARGE SCALE GENOMIC DNA]</scope>
</reference>